<evidence type="ECO:0000313" key="1">
    <source>
        <dbReference type="EMBL" id="QXJ35109.1"/>
    </source>
</evidence>
<organism evidence="1 2">
    <name type="scientific">Saccharolobus shibatae</name>
    <dbReference type="NCBI Taxonomy" id="2286"/>
    <lineage>
        <taxon>Archaea</taxon>
        <taxon>Thermoproteota</taxon>
        <taxon>Thermoprotei</taxon>
        <taxon>Sulfolobales</taxon>
        <taxon>Sulfolobaceae</taxon>
        <taxon>Saccharolobus</taxon>
    </lineage>
</organism>
<proteinExistence type="predicted"/>
<gene>
    <name evidence="1" type="ORF">J5U22_01656</name>
</gene>
<evidence type="ECO:0000313" key="2">
    <source>
        <dbReference type="Proteomes" id="UP000694036"/>
    </source>
</evidence>
<accession>A0A8F5C0X5</accession>
<dbReference type="Proteomes" id="UP000694036">
    <property type="component" value="Chromosome"/>
</dbReference>
<dbReference type="AlphaFoldDB" id="A0A8F5C0X5"/>
<name>A0A8F5C0X5_9CREN</name>
<dbReference type="EMBL" id="CP077713">
    <property type="protein sequence ID" value="QXJ35109.1"/>
    <property type="molecule type" value="Genomic_DNA"/>
</dbReference>
<sequence length="44" mass="5351">MEMYKLLELIRLILEGIESYILHYITSYSRCRLILEGIERVIYT</sequence>
<keyword evidence="2" id="KW-1185">Reference proteome</keyword>
<reference evidence="1 2" key="1">
    <citation type="journal article" date="2021" name="Environ. Microbiol.">
        <title>New insights into the diversity and evolution of the archaeal mobilome from three complete genomes of Saccharolobus shibatae.</title>
        <authorList>
            <person name="Medvedeva S."/>
            <person name="Brandt D."/>
            <person name="Cvirkaite-Krupovic V."/>
            <person name="Liu Y."/>
            <person name="Severinov K."/>
            <person name="Ishino S."/>
            <person name="Ishino Y."/>
            <person name="Prangishvili D."/>
            <person name="Kalinowski J."/>
            <person name="Krupovic M."/>
        </authorList>
    </citation>
    <scope>NUCLEOTIDE SEQUENCE [LARGE SCALE GENOMIC DNA]</scope>
    <source>
        <strain evidence="1 2">S38A</strain>
    </source>
</reference>
<protein>
    <submittedName>
        <fullName evidence="1">Uncharacterized protein</fullName>
    </submittedName>
</protein>